<gene>
    <name evidence="4" type="ORF">CDL12_08494</name>
</gene>
<dbReference type="OrthoDB" id="689350at2759"/>
<reference evidence="5" key="1">
    <citation type="journal article" date="2018" name="Gigascience">
        <title>Genome assembly of the Pink Ipe (Handroanthus impetiginosus, Bignoniaceae), a highly valued, ecologically keystone Neotropical timber forest tree.</title>
        <authorList>
            <person name="Silva-Junior O.B."/>
            <person name="Grattapaglia D."/>
            <person name="Novaes E."/>
            <person name="Collevatti R.G."/>
        </authorList>
    </citation>
    <scope>NUCLEOTIDE SEQUENCE [LARGE SCALE GENOMIC DNA]</scope>
    <source>
        <strain evidence="5">cv. UFG-1</strain>
    </source>
</reference>
<evidence type="ECO:0000259" key="3">
    <source>
        <dbReference type="PROSITE" id="PS50846"/>
    </source>
</evidence>
<evidence type="ECO:0000313" key="4">
    <source>
        <dbReference type="EMBL" id="PIN18827.1"/>
    </source>
</evidence>
<protein>
    <submittedName>
        <fullName evidence="4">Copper chaperone</fullName>
    </submittedName>
</protein>
<dbReference type="GO" id="GO:0009626">
    <property type="term" value="P:plant-type hypersensitive response"/>
    <property type="evidence" value="ECO:0007669"/>
    <property type="project" value="UniProtKB-KW"/>
</dbReference>
<dbReference type="PROSITE" id="PS50846">
    <property type="entry name" value="HMA_2"/>
    <property type="match status" value="1"/>
</dbReference>
<dbReference type="STRING" id="429701.A0A2G9HMS3"/>
<dbReference type="Gene3D" id="3.30.70.100">
    <property type="match status" value="1"/>
</dbReference>
<accession>A0A2G9HMS3</accession>
<sequence length="151" mass="17333">MTIVEMRVSMDCPGCERKIKKALSKLDGVDNIEIDMNMQKVTVIGWADQNKVLKTVRKTGRTAELWPYPYNPEYHDYYNHYYGSTTPANYFDSEPSDYFIAAKPISTYNYRKHGYNGHEHGYYQKPPSSAILDDQTATMFSDDNATGCSIM</sequence>
<dbReference type="InterPro" id="IPR006121">
    <property type="entry name" value="HMA_dom"/>
</dbReference>
<comment type="subcellular location">
    <subcellularLocation>
        <location evidence="1">Membrane</location>
        <topology evidence="1">Peripheral membrane protein</topology>
    </subcellularLocation>
</comment>
<dbReference type="Pfam" id="PF00403">
    <property type="entry name" value="HMA"/>
    <property type="match status" value="1"/>
</dbReference>
<dbReference type="InterPro" id="IPR036163">
    <property type="entry name" value="HMA_dom_sf"/>
</dbReference>
<proteinExistence type="predicted"/>
<dbReference type="GO" id="GO:0016020">
    <property type="term" value="C:membrane"/>
    <property type="evidence" value="ECO:0007669"/>
    <property type="project" value="UniProtKB-SubCell"/>
</dbReference>
<dbReference type="CDD" id="cd00371">
    <property type="entry name" value="HMA"/>
    <property type="match status" value="1"/>
</dbReference>
<dbReference type="PANTHER" id="PTHR22814:SF351">
    <property type="entry name" value="HEAVY METAL-ASSOCIATED ISOPRENYLATED PLANT PROTEIN 28"/>
    <property type="match status" value="1"/>
</dbReference>
<dbReference type="GO" id="GO:0046872">
    <property type="term" value="F:metal ion binding"/>
    <property type="evidence" value="ECO:0007669"/>
    <property type="project" value="UniProtKB-KW"/>
</dbReference>
<evidence type="ECO:0000313" key="5">
    <source>
        <dbReference type="Proteomes" id="UP000231279"/>
    </source>
</evidence>
<dbReference type="EMBL" id="NKXS01001391">
    <property type="protein sequence ID" value="PIN18827.1"/>
    <property type="molecule type" value="Genomic_DNA"/>
</dbReference>
<dbReference type="AlphaFoldDB" id="A0A2G9HMS3"/>
<dbReference type="Proteomes" id="UP000231279">
    <property type="component" value="Unassembled WGS sequence"/>
</dbReference>
<dbReference type="SUPFAM" id="SSF55008">
    <property type="entry name" value="HMA, heavy metal-associated domain"/>
    <property type="match status" value="1"/>
</dbReference>
<dbReference type="PANTHER" id="PTHR22814">
    <property type="entry name" value="COPPER TRANSPORT PROTEIN ATOX1-RELATED"/>
    <property type="match status" value="1"/>
</dbReference>
<keyword evidence="5" id="KW-1185">Reference proteome</keyword>
<organism evidence="4 5">
    <name type="scientific">Handroanthus impetiginosus</name>
    <dbReference type="NCBI Taxonomy" id="429701"/>
    <lineage>
        <taxon>Eukaryota</taxon>
        <taxon>Viridiplantae</taxon>
        <taxon>Streptophyta</taxon>
        <taxon>Embryophyta</taxon>
        <taxon>Tracheophyta</taxon>
        <taxon>Spermatophyta</taxon>
        <taxon>Magnoliopsida</taxon>
        <taxon>eudicotyledons</taxon>
        <taxon>Gunneridae</taxon>
        <taxon>Pentapetalae</taxon>
        <taxon>asterids</taxon>
        <taxon>lamiids</taxon>
        <taxon>Lamiales</taxon>
        <taxon>Bignoniaceae</taxon>
        <taxon>Crescentiina</taxon>
        <taxon>Tabebuia alliance</taxon>
        <taxon>Handroanthus</taxon>
    </lineage>
</organism>
<feature type="domain" description="HMA" evidence="3">
    <location>
        <begin position="1"/>
        <end position="64"/>
    </location>
</feature>
<name>A0A2G9HMS3_9LAMI</name>
<evidence type="ECO:0000256" key="1">
    <source>
        <dbReference type="ARBA" id="ARBA00004170"/>
    </source>
</evidence>
<evidence type="ECO:0000256" key="2">
    <source>
        <dbReference type="ARBA" id="ARBA00022723"/>
    </source>
</evidence>
<comment type="caution">
    <text evidence="4">The sequence shown here is derived from an EMBL/GenBank/DDBJ whole genome shotgun (WGS) entry which is preliminary data.</text>
</comment>
<keyword evidence="2" id="KW-0479">Metal-binding</keyword>